<dbReference type="Gene3D" id="3.30.200.20">
    <property type="entry name" value="Phosphorylase Kinase, domain 1"/>
    <property type="match status" value="1"/>
</dbReference>
<comment type="subcellular location">
    <subcellularLocation>
        <location evidence="1">Nucleus</location>
    </subcellularLocation>
</comment>
<evidence type="ECO:0000313" key="14">
    <source>
        <dbReference type="Proteomes" id="UP000639643"/>
    </source>
</evidence>
<dbReference type="InterPro" id="IPR014612">
    <property type="entry name" value="Pop7/Rpp20"/>
</dbReference>
<dbReference type="Pfam" id="PF12328">
    <property type="entry name" value="Rpp20"/>
    <property type="match status" value="1"/>
</dbReference>
<dbReference type="GO" id="GO:0003676">
    <property type="term" value="F:nucleic acid binding"/>
    <property type="evidence" value="ECO:0007669"/>
    <property type="project" value="InterPro"/>
</dbReference>
<evidence type="ECO:0000259" key="12">
    <source>
        <dbReference type="PROSITE" id="PS50011"/>
    </source>
</evidence>
<protein>
    <recommendedName>
        <fullName evidence="2">non-specific serine/threonine protein kinase</fullName>
        <ecNumber evidence="2">2.7.11.1</ecNumber>
    </recommendedName>
</protein>
<comment type="catalytic activity">
    <reaction evidence="11">
        <text>L-seryl-[protein] + ATP = O-phospho-L-seryl-[protein] + ADP + H(+)</text>
        <dbReference type="Rhea" id="RHEA:17989"/>
        <dbReference type="Rhea" id="RHEA-COMP:9863"/>
        <dbReference type="Rhea" id="RHEA-COMP:11604"/>
        <dbReference type="ChEBI" id="CHEBI:15378"/>
        <dbReference type="ChEBI" id="CHEBI:29999"/>
        <dbReference type="ChEBI" id="CHEBI:30616"/>
        <dbReference type="ChEBI" id="CHEBI:83421"/>
        <dbReference type="ChEBI" id="CHEBI:456216"/>
        <dbReference type="EC" id="2.7.11.1"/>
    </reaction>
</comment>
<accession>A0A8H6JFE4</accession>
<evidence type="ECO:0000313" key="13">
    <source>
        <dbReference type="EMBL" id="KAF6811661.1"/>
    </source>
</evidence>
<dbReference type="PANTHER" id="PTHR47634:SF9">
    <property type="entry name" value="PROTEIN KINASE DOMAIN-CONTAINING PROTEIN-RELATED"/>
    <property type="match status" value="1"/>
</dbReference>
<organism evidence="13 14">
    <name type="scientific">Colletotrichum musicola</name>
    <dbReference type="NCBI Taxonomy" id="2175873"/>
    <lineage>
        <taxon>Eukaryota</taxon>
        <taxon>Fungi</taxon>
        <taxon>Dikarya</taxon>
        <taxon>Ascomycota</taxon>
        <taxon>Pezizomycotina</taxon>
        <taxon>Sordariomycetes</taxon>
        <taxon>Hypocreomycetidae</taxon>
        <taxon>Glomerellales</taxon>
        <taxon>Glomerellaceae</taxon>
        <taxon>Colletotrichum</taxon>
        <taxon>Colletotrichum orchidearum species complex</taxon>
    </lineage>
</organism>
<dbReference type="GO" id="GO:0005737">
    <property type="term" value="C:cytoplasm"/>
    <property type="evidence" value="ECO:0007669"/>
    <property type="project" value="TreeGrafter"/>
</dbReference>
<dbReference type="OrthoDB" id="5979581at2759"/>
<dbReference type="GO" id="GO:0005655">
    <property type="term" value="C:nucleolar ribonuclease P complex"/>
    <property type="evidence" value="ECO:0007669"/>
    <property type="project" value="InterPro"/>
</dbReference>
<dbReference type="GO" id="GO:0050684">
    <property type="term" value="P:regulation of mRNA processing"/>
    <property type="evidence" value="ECO:0007669"/>
    <property type="project" value="TreeGrafter"/>
</dbReference>
<evidence type="ECO:0000256" key="5">
    <source>
        <dbReference type="ARBA" id="ARBA00022694"/>
    </source>
</evidence>
<dbReference type="EC" id="2.7.11.1" evidence="2"/>
<dbReference type="GO" id="GO:0005524">
    <property type="term" value="F:ATP binding"/>
    <property type="evidence" value="ECO:0007669"/>
    <property type="project" value="UniProtKB-KW"/>
</dbReference>
<evidence type="ECO:0000256" key="11">
    <source>
        <dbReference type="ARBA" id="ARBA00048679"/>
    </source>
</evidence>
<evidence type="ECO:0000256" key="6">
    <source>
        <dbReference type="ARBA" id="ARBA00022741"/>
    </source>
</evidence>
<proteinExistence type="predicted"/>
<name>A0A8H6JFE4_9PEZI</name>
<dbReference type="PANTHER" id="PTHR47634">
    <property type="entry name" value="PROTEIN KINASE DOMAIN-CONTAINING PROTEIN-RELATED"/>
    <property type="match status" value="1"/>
</dbReference>
<comment type="caution">
    <text evidence="13">The sequence shown here is derived from an EMBL/GenBank/DDBJ whole genome shotgun (WGS) entry which is preliminary data.</text>
</comment>
<evidence type="ECO:0000256" key="7">
    <source>
        <dbReference type="ARBA" id="ARBA00022777"/>
    </source>
</evidence>
<gene>
    <name evidence="13" type="ORF">CMUS01_13221</name>
</gene>
<evidence type="ECO:0000256" key="2">
    <source>
        <dbReference type="ARBA" id="ARBA00012513"/>
    </source>
</evidence>
<keyword evidence="7 13" id="KW-0418">Kinase</keyword>
<keyword evidence="5" id="KW-0819">tRNA processing</keyword>
<dbReference type="Gene3D" id="1.10.510.10">
    <property type="entry name" value="Transferase(Phosphotransferase) domain 1"/>
    <property type="match status" value="2"/>
</dbReference>
<dbReference type="InterPro" id="IPR011009">
    <property type="entry name" value="Kinase-like_dom_sf"/>
</dbReference>
<dbReference type="Gene3D" id="3.30.110.20">
    <property type="entry name" value="Alba-like domain"/>
    <property type="match status" value="1"/>
</dbReference>
<dbReference type="EMBL" id="WIGM01000812">
    <property type="protein sequence ID" value="KAF6811661.1"/>
    <property type="molecule type" value="Genomic_DNA"/>
</dbReference>
<sequence length="385" mass="43000">AVEKVLSVAAWFSGEKDCEVEVRTRTVGTVDDVVVEGEEEFGGESRVRKVSCLEVTVKLRYKIIAKLGFGGNSTAWLCRDFKENRLLTLKIFVAGEDVTDELAISERIKAIKEVHTGKHQLRVVLDHFQIRGTSGHHQCLVYQPLGMAYTDFHISPNNIHVGGEDSAFEEIEQAEASMPRDLKVLTDRTVYCSYIVPVTFGPTVIADFGEARFGEEGQKYSGDVMAGLYRAPEIIIGNDWDSKIDIWSAAVMMDSLTTSTTLRRWSLLGPPPKAFLDSSDKCRQYWDSQGNWIAPTPIPDQSLESRVTRLEGTDKERLIAFVRKMLRWLPEERAGAEELHHDEYLVDLFVMPLDRAQEGSTSTTSCEASTGVSGDREHCCGVGGW</sequence>
<dbReference type="InterPro" id="IPR000719">
    <property type="entry name" value="Prot_kinase_dom"/>
</dbReference>
<keyword evidence="6" id="KW-0547">Nucleotide-binding</keyword>
<keyword evidence="9" id="KW-0539">Nucleus</keyword>
<feature type="domain" description="Protein kinase" evidence="12">
    <location>
        <begin position="61"/>
        <end position="345"/>
    </location>
</feature>
<evidence type="ECO:0000256" key="9">
    <source>
        <dbReference type="ARBA" id="ARBA00023242"/>
    </source>
</evidence>
<keyword evidence="8" id="KW-0067">ATP-binding</keyword>
<dbReference type="InterPro" id="IPR036882">
    <property type="entry name" value="Alba-like_dom_sf"/>
</dbReference>
<dbReference type="Proteomes" id="UP000639643">
    <property type="component" value="Unassembled WGS sequence"/>
</dbReference>
<reference evidence="13" key="1">
    <citation type="journal article" date="2020" name="Phytopathology">
        <title>Genome Sequence Resources of Colletotrichum truncatum, C. plurivorum, C. musicola, and C. sojae: Four Species Pathogenic to Soybean (Glycine max).</title>
        <authorList>
            <person name="Rogerio F."/>
            <person name="Boufleur T.R."/>
            <person name="Ciampi-Guillardi M."/>
            <person name="Sukno S.A."/>
            <person name="Thon M.R."/>
            <person name="Massola Junior N.S."/>
            <person name="Baroncelli R."/>
        </authorList>
    </citation>
    <scope>NUCLEOTIDE SEQUENCE</scope>
    <source>
        <strain evidence="13">LFN0074</strain>
    </source>
</reference>
<evidence type="ECO:0000256" key="10">
    <source>
        <dbReference type="ARBA" id="ARBA00047899"/>
    </source>
</evidence>
<feature type="non-terminal residue" evidence="13">
    <location>
        <position position="385"/>
    </location>
</feature>
<dbReference type="SMART" id="SM00220">
    <property type="entry name" value="S_TKc"/>
    <property type="match status" value="1"/>
</dbReference>
<evidence type="ECO:0000256" key="4">
    <source>
        <dbReference type="ARBA" id="ARBA00022679"/>
    </source>
</evidence>
<evidence type="ECO:0000256" key="8">
    <source>
        <dbReference type="ARBA" id="ARBA00022840"/>
    </source>
</evidence>
<keyword evidence="14" id="KW-1185">Reference proteome</keyword>
<dbReference type="GO" id="GO:0001682">
    <property type="term" value="P:tRNA 5'-leader removal"/>
    <property type="evidence" value="ECO:0007669"/>
    <property type="project" value="InterPro"/>
</dbReference>
<dbReference type="GO" id="GO:0004674">
    <property type="term" value="F:protein serine/threonine kinase activity"/>
    <property type="evidence" value="ECO:0007669"/>
    <property type="project" value="UniProtKB-KW"/>
</dbReference>
<dbReference type="GO" id="GO:0000245">
    <property type="term" value="P:spliceosomal complex assembly"/>
    <property type="evidence" value="ECO:0007669"/>
    <property type="project" value="TreeGrafter"/>
</dbReference>
<comment type="catalytic activity">
    <reaction evidence="10">
        <text>L-threonyl-[protein] + ATP = O-phospho-L-threonyl-[protein] + ADP + H(+)</text>
        <dbReference type="Rhea" id="RHEA:46608"/>
        <dbReference type="Rhea" id="RHEA-COMP:11060"/>
        <dbReference type="Rhea" id="RHEA-COMP:11605"/>
        <dbReference type="ChEBI" id="CHEBI:15378"/>
        <dbReference type="ChEBI" id="CHEBI:30013"/>
        <dbReference type="ChEBI" id="CHEBI:30616"/>
        <dbReference type="ChEBI" id="CHEBI:61977"/>
        <dbReference type="ChEBI" id="CHEBI:456216"/>
        <dbReference type="EC" id="2.7.11.1"/>
    </reaction>
</comment>
<dbReference type="Pfam" id="PF00069">
    <property type="entry name" value="Pkinase"/>
    <property type="match status" value="1"/>
</dbReference>
<dbReference type="SUPFAM" id="SSF56112">
    <property type="entry name" value="Protein kinase-like (PK-like)"/>
    <property type="match status" value="1"/>
</dbReference>
<keyword evidence="3" id="KW-0723">Serine/threonine-protein kinase</keyword>
<dbReference type="AlphaFoldDB" id="A0A8H6JFE4"/>
<keyword evidence="4" id="KW-0808">Transferase</keyword>
<evidence type="ECO:0000256" key="3">
    <source>
        <dbReference type="ARBA" id="ARBA00022527"/>
    </source>
</evidence>
<evidence type="ECO:0000256" key="1">
    <source>
        <dbReference type="ARBA" id="ARBA00004123"/>
    </source>
</evidence>
<dbReference type="InterPro" id="IPR051334">
    <property type="entry name" value="SRPK"/>
</dbReference>
<dbReference type="PROSITE" id="PS50011">
    <property type="entry name" value="PROTEIN_KINASE_DOM"/>
    <property type="match status" value="1"/>
</dbReference>
<dbReference type="GO" id="GO:0000172">
    <property type="term" value="C:ribonuclease MRP complex"/>
    <property type="evidence" value="ECO:0007669"/>
    <property type="project" value="InterPro"/>
</dbReference>